<dbReference type="EMBL" id="FNND01000001">
    <property type="protein sequence ID" value="SDW21187.1"/>
    <property type="molecule type" value="Genomic_DNA"/>
</dbReference>
<dbReference type="InterPro" id="IPR025250">
    <property type="entry name" value="DUF4199"/>
</dbReference>
<reference evidence="2 3" key="1">
    <citation type="submission" date="2016-10" db="EMBL/GenBank/DDBJ databases">
        <authorList>
            <person name="Varghese N."/>
            <person name="Submissions S."/>
        </authorList>
    </citation>
    <scope>NUCLEOTIDE SEQUENCE [LARGE SCALE GENOMIC DNA]</scope>
    <source>
        <strain evidence="2 3">DSM 11449</strain>
    </source>
</reference>
<accession>A0A1H2RPB1</accession>
<evidence type="ECO:0008006" key="4">
    <source>
        <dbReference type="Google" id="ProtNLM"/>
    </source>
</evidence>
<feature type="transmembrane region" description="Helical" evidence="1">
    <location>
        <begin position="144"/>
        <end position="165"/>
    </location>
</feature>
<dbReference type="RefSeq" id="WP_016419788.1">
    <property type="nucleotide sequence ID" value="NZ_FNND01000001.1"/>
</dbReference>
<dbReference type="AlphaFoldDB" id="A0A1H2RPB1"/>
<proteinExistence type="predicted"/>
<evidence type="ECO:0000313" key="3">
    <source>
        <dbReference type="Proteomes" id="UP000182771"/>
    </source>
</evidence>
<evidence type="ECO:0000256" key="1">
    <source>
        <dbReference type="SAM" id="Phobius"/>
    </source>
</evidence>
<sequence>MKKHQRLMLTYGNIIAGVSIALTMLQYTLNAYNGKPLTVFLFGILPILVLALCIFLGIYQSKERSFRQMIKVGLGISILFAVIVAIFWVIFIKYIAPTHLETLNSLQLEAYKGQHPEVDAQTIEQMRISMEGNTAPWIQFNLSLVSNLFFGLILSLLASSFFKIFNRN</sequence>
<dbReference type="Proteomes" id="UP000182771">
    <property type="component" value="Unassembled WGS sequence"/>
</dbReference>
<dbReference type="Pfam" id="PF13858">
    <property type="entry name" value="DUF4199"/>
    <property type="match status" value="1"/>
</dbReference>
<dbReference type="GeneID" id="85017605"/>
<feature type="transmembrane region" description="Helical" evidence="1">
    <location>
        <begin position="72"/>
        <end position="96"/>
    </location>
</feature>
<evidence type="ECO:0000313" key="2">
    <source>
        <dbReference type="EMBL" id="SDW21187.1"/>
    </source>
</evidence>
<keyword evidence="1" id="KW-0472">Membrane</keyword>
<organism evidence="2 3">
    <name type="scientific">Capnocytophaga granulosa</name>
    <dbReference type="NCBI Taxonomy" id="45242"/>
    <lineage>
        <taxon>Bacteria</taxon>
        <taxon>Pseudomonadati</taxon>
        <taxon>Bacteroidota</taxon>
        <taxon>Flavobacteriia</taxon>
        <taxon>Flavobacteriales</taxon>
        <taxon>Flavobacteriaceae</taxon>
        <taxon>Capnocytophaga</taxon>
    </lineage>
</organism>
<keyword evidence="3" id="KW-1185">Reference proteome</keyword>
<keyword evidence="1" id="KW-0812">Transmembrane</keyword>
<feature type="transmembrane region" description="Helical" evidence="1">
    <location>
        <begin position="39"/>
        <end position="60"/>
    </location>
</feature>
<dbReference type="OrthoDB" id="1151014at2"/>
<protein>
    <recommendedName>
        <fullName evidence="4">DUF4199 domain-containing protein</fullName>
    </recommendedName>
</protein>
<comment type="caution">
    <text evidence="2">The sequence shown here is derived from an EMBL/GenBank/DDBJ whole genome shotgun (WGS) entry which is preliminary data.</text>
</comment>
<gene>
    <name evidence="2" type="ORF">SAMN05444420_101538</name>
</gene>
<keyword evidence="1" id="KW-1133">Transmembrane helix</keyword>
<name>A0A1H2RPB1_9FLAO</name>
<feature type="transmembrane region" description="Helical" evidence="1">
    <location>
        <begin position="7"/>
        <end position="27"/>
    </location>
</feature>